<evidence type="ECO:0000313" key="10">
    <source>
        <dbReference type="Proteomes" id="UP001611383"/>
    </source>
</evidence>
<dbReference type="InterPro" id="IPR036249">
    <property type="entry name" value="Thioredoxin-like_sf"/>
</dbReference>
<keyword evidence="10" id="KW-1185">Reference proteome</keyword>
<feature type="domain" description="Thioredoxin" evidence="8">
    <location>
        <begin position="1"/>
        <end position="110"/>
    </location>
</feature>
<dbReference type="InterPro" id="IPR005746">
    <property type="entry name" value="Thioredoxin"/>
</dbReference>
<dbReference type="NCBIfam" id="TIGR01068">
    <property type="entry name" value="thioredoxin"/>
    <property type="match status" value="1"/>
</dbReference>
<dbReference type="Proteomes" id="UP001611383">
    <property type="component" value="Chromosome"/>
</dbReference>
<dbReference type="SUPFAM" id="SSF52833">
    <property type="entry name" value="Thioredoxin-like"/>
    <property type="match status" value="1"/>
</dbReference>
<dbReference type="InterPro" id="IPR013766">
    <property type="entry name" value="Thioredoxin_domain"/>
</dbReference>
<name>A0ABY9X0X4_9BACT</name>
<dbReference type="PRINTS" id="PR00421">
    <property type="entry name" value="THIOREDOXIN"/>
</dbReference>
<dbReference type="PANTHER" id="PTHR45663:SF11">
    <property type="entry name" value="GEO12009P1"/>
    <property type="match status" value="1"/>
</dbReference>
<evidence type="ECO:0000256" key="6">
    <source>
        <dbReference type="NCBIfam" id="TIGR01068"/>
    </source>
</evidence>
<proteinExistence type="inferred from homology"/>
<evidence type="ECO:0000313" key="9">
    <source>
        <dbReference type="EMBL" id="WNG49050.1"/>
    </source>
</evidence>
<keyword evidence="4" id="KW-1015">Disulfide bond</keyword>
<dbReference type="PROSITE" id="PS51352">
    <property type="entry name" value="THIOREDOXIN_2"/>
    <property type="match status" value="1"/>
</dbReference>
<protein>
    <recommendedName>
        <fullName evidence="6 7">Thioredoxin</fullName>
    </recommendedName>
</protein>
<organism evidence="9 10">
    <name type="scientific">Archangium minus</name>
    <dbReference type="NCBI Taxonomy" id="83450"/>
    <lineage>
        <taxon>Bacteria</taxon>
        <taxon>Pseudomonadati</taxon>
        <taxon>Myxococcota</taxon>
        <taxon>Myxococcia</taxon>
        <taxon>Myxococcales</taxon>
        <taxon>Cystobacterineae</taxon>
        <taxon>Archangiaceae</taxon>
        <taxon>Archangium</taxon>
    </lineage>
</organism>
<sequence>MAGADVMNIGDGEFDKEVLKSDQPVLVDFWATWCAPCRAIAPAIEELATQYKGKVKVAKINIDDNQDTPQQYGIRSIPTLLVFKGGKVVEQIVGAVPKTKLEAALQKAIST</sequence>
<evidence type="ECO:0000256" key="4">
    <source>
        <dbReference type="ARBA" id="ARBA00023157"/>
    </source>
</evidence>
<evidence type="ECO:0000256" key="5">
    <source>
        <dbReference type="ARBA" id="ARBA00023284"/>
    </source>
</evidence>
<evidence type="ECO:0000256" key="1">
    <source>
        <dbReference type="ARBA" id="ARBA00008987"/>
    </source>
</evidence>
<evidence type="ECO:0000256" key="2">
    <source>
        <dbReference type="ARBA" id="ARBA00022448"/>
    </source>
</evidence>
<evidence type="ECO:0000259" key="8">
    <source>
        <dbReference type="PROSITE" id="PS51352"/>
    </source>
</evidence>
<gene>
    <name evidence="9" type="primary">trxA</name>
    <name evidence="9" type="ORF">F0U60_36740</name>
</gene>
<dbReference type="Gene3D" id="3.40.30.10">
    <property type="entry name" value="Glutaredoxin"/>
    <property type="match status" value="1"/>
</dbReference>
<evidence type="ECO:0000256" key="3">
    <source>
        <dbReference type="ARBA" id="ARBA00022982"/>
    </source>
</evidence>
<dbReference type="CDD" id="cd02947">
    <property type="entry name" value="TRX_family"/>
    <property type="match status" value="1"/>
</dbReference>
<dbReference type="InterPro" id="IPR017937">
    <property type="entry name" value="Thioredoxin_CS"/>
</dbReference>
<reference evidence="9 10" key="1">
    <citation type="submission" date="2019-08" db="EMBL/GenBank/DDBJ databases">
        <title>Archangium and Cystobacter genomes.</title>
        <authorList>
            <person name="Chen I.-C.K."/>
            <person name="Wielgoss S."/>
        </authorList>
    </citation>
    <scope>NUCLEOTIDE SEQUENCE [LARGE SCALE GENOMIC DNA]</scope>
    <source>
        <strain evidence="9 10">Cbm 6</strain>
    </source>
</reference>
<keyword evidence="2" id="KW-0813">Transport</keyword>
<dbReference type="RefSeq" id="WP_395806721.1">
    <property type="nucleotide sequence ID" value="NZ_CP043494.1"/>
</dbReference>
<keyword evidence="3" id="KW-0249">Electron transport</keyword>
<dbReference type="Pfam" id="PF00085">
    <property type="entry name" value="Thioredoxin"/>
    <property type="match status" value="1"/>
</dbReference>
<dbReference type="PIRSF" id="PIRSF000077">
    <property type="entry name" value="Thioredoxin"/>
    <property type="match status" value="1"/>
</dbReference>
<dbReference type="EMBL" id="CP043494">
    <property type="protein sequence ID" value="WNG49050.1"/>
    <property type="molecule type" value="Genomic_DNA"/>
</dbReference>
<dbReference type="PANTHER" id="PTHR45663">
    <property type="entry name" value="GEO12009P1"/>
    <property type="match status" value="1"/>
</dbReference>
<dbReference type="PROSITE" id="PS00194">
    <property type="entry name" value="THIOREDOXIN_1"/>
    <property type="match status" value="1"/>
</dbReference>
<accession>A0ABY9X0X4</accession>
<comment type="similarity">
    <text evidence="1 7">Belongs to the thioredoxin family.</text>
</comment>
<keyword evidence="5" id="KW-0676">Redox-active center</keyword>
<evidence type="ECO:0000256" key="7">
    <source>
        <dbReference type="PIRNR" id="PIRNR000077"/>
    </source>
</evidence>